<dbReference type="OrthoDB" id="9809635at2"/>
<dbReference type="EMBL" id="PJNB01000001">
    <property type="protein sequence ID" value="PKW13803.1"/>
    <property type="molecule type" value="Genomic_DNA"/>
</dbReference>
<evidence type="ECO:0000313" key="4">
    <source>
        <dbReference type="EMBL" id="PKW13803.1"/>
    </source>
</evidence>
<dbReference type="Gene3D" id="3.40.710.10">
    <property type="entry name" value="DD-peptidase/beta-lactamase superfamily"/>
    <property type="match status" value="1"/>
</dbReference>
<keyword evidence="2" id="KW-0732">Signal</keyword>
<dbReference type="AlphaFoldDB" id="A0A2N3XT03"/>
<dbReference type="PANTHER" id="PTHR43283:SF11">
    <property type="entry name" value="BETA-LACTAMASE-RELATED DOMAIN-CONTAINING PROTEIN"/>
    <property type="match status" value="1"/>
</dbReference>
<feature type="domain" description="Beta-lactamase-related" evidence="3">
    <location>
        <begin position="84"/>
        <end position="415"/>
    </location>
</feature>
<dbReference type="Proteomes" id="UP000233786">
    <property type="component" value="Unassembled WGS sequence"/>
</dbReference>
<dbReference type="Pfam" id="PF00144">
    <property type="entry name" value="Beta-lactamase"/>
    <property type="match status" value="1"/>
</dbReference>
<dbReference type="SUPFAM" id="SSF56601">
    <property type="entry name" value="beta-lactamase/transpeptidase-like"/>
    <property type="match status" value="1"/>
</dbReference>
<sequence length="578" mass="60979">MGKTILAAVALLSVTALAGSATAAPGRVDGHFDRPQEGFAPAATVLRDGTPEGVGLDPGPIDAALRQMAAWTNKTPGLEHPMYAGAVSLLAHDGVVVRREAAGDELRYSDGKGTELPADQREPMRPDTIFDVASISKLFTSIAVLQLIDDGEVDPDSPVADYLPEFGVNGKQSITVRQLLTHTSGLQAEVKLWKLPADQRIPSIMQLTPEFPPGTHYTYSDPNMITLGLLVARVVGAPLDQVVAHRITGPLGMTDTGYNPPASELHRIAATEDEAEPPRGMVRGQVHDENAWSLGGVAGHAGVFSTADDLATLGQALLNGGTYGGNRILSKVSVENMLTNFNSAFPGNAHGLGFELDQRWYMAGLSGPRTAGHTGFTGTSLVIDPASRSVAVLLTNRVHPSRDWGSNNPARQALAQGMARSLAVDPALGSESWFSERGGTLTTDALGPVSGPTQVSFFAFVDTQHDSDGTDPLLVEASVDGAGWQPVTVRASGPGAPDGPQSSLAGAGHRSWWKVRGTVDADAGQQVRLRWRYAPDGMYSGRGVNVDGILVADRDATLLDGELQANRLHPDGWLSTDR</sequence>
<evidence type="ECO:0000256" key="1">
    <source>
        <dbReference type="ARBA" id="ARBA00022801"/>
    </source>
</evidence>
<dbReference type="InterPro" id="IPR001466">
    <property type="entry name" value="Beta-lactam-related"/>
</dbReference>
<name>A0A2N3XT03_SACSN</name>
<dbReference type="GO" id="GO:0016787">
    <property type="term" value="F:hydrolase activity"/>
    <property type="evidence" value="ECO:0007669"/>
    <property type="project" value="UniProtKB-KW"/>
</dbReference>
<evidence type="ECO:0000259" key="3">
    <source>
        <dbReference type="Pfam" id="PF00144"/>
    </source>
</evidence>
<reference evidence="4" key="1">
    <citation type="submission" date="2017-12" db="EMBL/GenBank/DDBJ databases">
        <title>Sequencing the genomes of 1000 Actinobacteria strains.</title>
        <authorList>
            <person name="Klenk H.-P."/>
        </authorList>
    </citation>
    <scope>NUCLEOTIDE SEQUENCE [LARGE SCALE GENOMIC DNA]</scope>
    <source>
        <strain evidence="4">DSM 44228</strain>
    </source>
</reference>
<dbReference type="RefSeq" id="WP_010307925.1">
    <property type="nucleotide sequence ID" value="NZ_CP061007.1"/>
</dbReference>
<dbReference type="PANTHER" id="PTHR43283">
    <property type="entry name" value="BETA-LACTAMASE-RELATED"/>
    <property type="match status" value="1"/>
</dbReference>
<gene>
    <name evidence="4" type="ORF">A8926_1363</name>
</gene>
<evidence type="ECO:0000313" key="5">
    <source>
        <dbReference type="Proteomes" id="UP000233786"/>
    </source>
</evidence>
<evidence type="ECO:0000256" key="2">
    <source>
        <dbReference type="SAM" id="SignalP"/>
    </source>
</evidence>
<feature type="signal peptide" evidence="2">
    <location>
        <begin position="1"/>
        <end position="23"/>
    </location>
</feature>
<feature type="chain" id="PRO_5014794691" evidence="2">
    <location>
        <begin position="24"/>
        <end position="578"/>
    </location>
</feature>
<dbReference type="InterPro" id="IPR012338">
    <property type="entry name" value="Beta-lactam/transpept-like"/>
</dbReference>
<keyword evidence="1" id="KW-0378">Hydrolase</keyword>
<comment type="caution">
    <text evidence="4">The sequence shown here is derived from an EMBL/GenBank/DDBJ whole genome shotgun (WGS) entry which is preliminary data.</text>
</comment>
<organism evidence="4 5">
    <name type="scientific">Saccharopolyspora spinosa</name>
    <dbReference type="NCBI Taxonomy" id="60894"/>
    <lineage>
        <taxon>Bacteria</taxon>
        <taxon>Bacillati</taxon>
        <taxon>Actinomycetota</taxon>
        <taxon>Actinomycetes</taxon>
        <taxon>Pseudonocardiales</taxon>
        <taxon>Pseudonocardiaceae</taxon>
        <taxon>Saccharopolyspora</taxon>
    </lineage>
</organism>
<protein>
    <submittedName>
        <fullName evidence="4">CubicO group peptidase (Beta-lactamase class C family)</fullName>
    </submittedName>
</protein>
<dbReference type="STRING" id="994479.GCA_000194155_04080"/>
<accession>A0A2N3XT03</accession>
<dbReference type="InterPro" id="IPR050789">
    <property type="entry name" value="Diverse_Enzym_Activities"/>
</dbReference>
<proteinExistence type="predicted"/>
<keyword evidence="5" id="KW-1185">Reference proteome</keyword>